<evidence type="ECO:0000256" key="5">
    <source>
        <dbReference type="ARBA" id="ARBA00023124"/>
    </source>
</evidence>
<dbReference type="GO" id="GO:0016829">
    <property type="term" value="F:lyase activity"/>
    <property type="evidence" value="ECO:0007669"/>
    <property type="project" value="UniProtKB-KW"/>
</dbReference>
<dbReference type="Gene3D" id="3.90.1680.10">
    <property type="entry name" value="SOS response associated peptidase-like"/>
    <property type="match status" value="1"/>
</dbReference>
<keyword evidence="5" id="KW-0190">Covalent protein-DNA linkage</keyword>
<keyword evidence="7" id="KW-0456">Lyase</keyword>
<dbReference type="GO" id="GO:0006508">
    <property type="term" value="P:proteolysis"/>
    <property type="evidence" value="ECO:0007669"/>
    <property type="project" value="UniProtKB-KW"/>
</dbReference>
<keyword evidence="2 8" id="KW-0645">Protease</keyword>
<evidence type="ECO:0000256" key="4">
    <source>
        <dbReference type="ARBA" id="ARBA00022801"/>
    </source>
</evidence>
<evidence type="ECO:0000313" key="9">
    <source>
        <dbReference type="EMBL" id="MBT0664707.1"/>
    </source>
</evidence>
<dbReference type="RefSeq" id="WP_214171459.1">
    <property type="nucleotide sequence ID" value="NZ_JAHCVJ010000003.1"/>
</dbReference>
<evidence type="ECO:0000256" key="3">
    <source>
        <dbReference type="ARBA" id="ARBA00022763"/>
    </source>
</evidence>
<dbReference type="SUPFAM" id="SSF143081">
    <property type="entry name" value="BB1717-like"/>
    <property type="match status" value="1"/>
</dbReference>
<name>A0AAW4L575_9BACT</name>
<dbReference type="Pfam" id="PF02586">
    <property type="entry name" value="SRAP"/>
    <property type="match status" value="1"/>
</dbReference>
<dbReference type="PANTHER" id="PTHR13604:SF0">
    <property type="entry name" value="ABASIC SITE PROCESSING PROTEIN HMCES"/>
    <property type="match status" value="1"/>
</dbReference>
<evidence type="ECO:0000256" key="6">
    <source>
        <dbReference type="ARBA" id="ARBA00023125"/>
    </source>
</evidence>
<evidence type="ECO:0000256" key="8">
    <source>
        <dbReference type="RuleBase" id="RU364100"/>
    </source>
</evidence>
<comment type="caution">
    <text evidence="9">The sequence shown here is derived from an EMBL/GenBank/DDBJ whole genome shotgun (WGS) entry which is preliminary data.</text>
</comment>
<organism evidence="9 10">
    <name type="scientific">Geoanaerobacter pelophilus</name>
    <dbReference type="NCBI Taxonomy" id="60036"/>
    <lineage>
        <taxon>Bacteria</taxon>
        <taxon>Pseudomonadati</taxon>
        <taxon>Thermodesulfobacteriota</taxon>
        <taxon>Desulfuromonadia</taxon>
        <taxon>Geobacterales</taxon>
        <taxon>Geobacteraceae</taxon>
        <taxon>Geoanaerobacter</taxon>
    </lineage>
</organism>
<sequence>MPGRFALYASAEQLADIFSVQLPEKVVPRYNISPSQQVAVIRNLGGENHLDFMKWGLVPSWADDMAIGYKLINARSETVFEKNSFKRAIRTRRCLVPISGFYEWQSSGSAKTPFYISMADNKPFALAGIWEQWKNPDGSIIETCAILTTTPNRLIETIHDRMPVILHPQEYSVWLDREVSDPATLKQLFKPYPAEVMTAFQVSTIVNSVRNDGEECIIKVDSQDDTGLLFN</sequence>
<evidence type="ECO:0000256" key="2">
    <source>
        <dbReference type="ARBA" id="ARBA00022670"/>
    </source>
</evidence>
<reference evidence="9 10" key="1">
    <citation type="submission" date="2021-05" db="EMBL/GenBank/DDBJ databases">
        <title>The draft genome of Geobacter pelophilus DSM 12255.</title>
        <authorList>
            <person name="Xu Z."/>
            <person name="Masuda Y."/>
            <person name="Itoh H."/>
            <person name="Senoo K."/>
        </authorList>
    </citation>
    <scope>NUCLEOTIDE SEQUENCE [LARGE SCALE GENOMIC DNA]</scope>
    <source>
        <strain evidence="9 10">DSM 12255</strain>
    </source>
</reference>
<dbReference type="EMBL" id="JAHCVJ010000003">
    <property type="protein sequence ID" value="MBT0664707.1"/>
    <property type="molecule type" value="Genomic_DNA"/>
</dbReference>
<dbReference type="GO" id="GO:0003697">
    <property type="term" value="F:single-stranded DNA binding"/>
    <property type="evidence" value="ECO:0007669"/>
    <property type="project" value="InterPro"/>
</dbReference>
<dbReference type="PANTHER" id="PTHR13604">
    <property type="entry name" value="DC12-RELATED"/>
    <property type="match status" value="1"/>
</dbReference>
<keyword evidence="3" id="KW-0227">DNA damage</keyword>
<keyword evidence="6" id="KW-0238">DNA-binding</keyword>
<protein>
    <recommendedName>
        <fullName evidence="8">Abasic site processing protein</fullName>
        <ecNumber evidence="8">3.4.-.-</ecNumber>
    </recommendedName>
</protein>
<dbReference type="EC" id="3.4.-.-" evidence="8"/>
<dbReference type="GO" id="GO:0008233">
    <property type="term" value="F:peptidase activity"/>
    <property type="evidence" value="ECO:0007669"/>
    <property type="project" value="UniProtKB-KW"/>
</dbReference>
<evidence type="ECO:0000256" key="1">
    <source>
        <dbReference type="ARBA" id="ARBA00008136"/>
    </source>
</evidence>
<comment type="similarity">
    <text evidence="1 8">Belongs to the SOS response-associated peptidase family.</text>
</comment>
<gene>
    <name evidence="9" type="ORF">KI809_10390</name>
</gene>
<dbReference type="InterPro" id="IPR003738">
    <property type="entry name" value="SRAP"/>
</dbReference>
<dbReference type="Proteomes" id="UP000811899">
    <property type="component" value="Unassembled WGS sequence"/>
</dbReference>
<dbReference type="AlphaFoldDB" id="A0AAW4L575"/>
<proteinExistence type="inferred from homology"/>
<evidence type="ECO:0000256" key="7">
    <source>
        <dbReference type="ARBA" id="ARBA00023239"/>
    </source>
</evidence>
<keyword evidence="4 8" id="KW-0378">Hydrolase</keyword>
<keyword evidence="10" id="KW-1185">Reference proteome</keyword>
<accession>A0AAW4L575</accession>
<evidence type="ECO:0000313" key="10">
    <source>
        <dbReference type="Proteomes" id="UP000811899"/>
    </source>
</evidence>
<dbReference type="InterPro" id="IPR036590">
    <property type="entry name" value="SRAP-like"/>
</dbReference>
<dbReference type="GO" id="GO:0106300">
    <property type="term" value="P:protein-DNA covalent cross-linking repair"/>
    <property type="evidence" value="ECO:0007669"/>
    <property type="project" value="InterPro"/>
</dbReference>